<gene>
    <name evidence="3" type="ORF">PCAR00345_LOCUS38275</name>
</gene>
<evidence type="ECO:0000256" key="1">
    <source>
        <dbReference type="ARBA" id="ARBA00023266"/>
    </source>
</evidence>
<proteinExistence type="predicted"/>
<evidence type="ECO:0000259" key="2">
    <source>
        <dbReference type="PROSITE" id="PS50206"/>
    </source>
</evidence>
<dbReference type="AlphaFoldDB" id="A0A7S4FBN7"/>
<dbReference type="PROSITE" id="PS00380">
    <property type="entry name" value="RHODANESE_1"/>
    <property type="match status" value="1"/>
</dbReference>
<evidence type="ECO:0000313" key="3">
    <source>
        <dbReference type="EMBL" id="CAE0785567.1"/>
    </source>
</evidence>
<dbReference type="InterPro" id="IPR027417">
    <property type="entry name" value="P-loop_NTPase"/>
</dbReference>
<dbReference type="InterPro" id="IPR036873">
    <property type="entry name" value="Rhodanese-like_dom_sf"/>
</dbReference>
<dbReference type="GO" id="GO:0004792">
    <property type="term" value="F:thiosulfate-cyanide sulfurtransferase activity"/>
    <property type="evidence" value="ECO:0007669"/>
    <property type="project" value="InterPro"/>
</dbReference>
<keyword evidence="1" id="KW-0711">Selenium</keyword>
<dbReference type="SMART" id="SM00450">
    <property type="entry name" value="RHOD"/>
    <property type="match status" value="1"/>
</dbReference>
<name>A0A7S4FBN7_CHRCT</name>
<feature type="domain" description="Rhodanese" evidence="2">
    <location>
        <begin position="178"/>
        <end position="297"/>
    </location>
</feature>
<dbReference type="EMBL" id="HBIZ01061760">
    <property type="protein sequence ID" value="CAE0785567.1"/>
    <property type="molecule type" value="Transcribed_RNA"/>
</dbReference>
<dbReference type="Gene3D" id="3.40.250.10">
    <property type="entry name" value="Rhodanese-like domain"/>
    <property type="match status" value="1"/>
</dbReference>
<dbReference type="Pfam" id="PF00581">
    <property type="entry name" value="Rhodanese"/>
    <property type="match status" value="1"/>
</dbReference>
<dbReference type="NCBIfam" id="NF008750">
    <property type="entry name" value="PRK11784.1-2"/>
    <property type="match status" value="1"/>
</dbReference>
<sequence>MLLALLGVGGAGYNGCVGAMGTVAGPAGSILSTALSPLSGTRSVKFSLTTFATVCQGARVTSNGAGLFEVWRARAWAMRGARFQRSTTHFPVQPASARACHTVSRPCTSVRCPATPRGGTTAHRRAHVLASGVQSCVDVIDENAVEQAKKQAVESSFPHRLEVDEFLSRAGIGRHKKDTPPSIILDVRSPCEYEKGHIPGAISFPLFTNEEREIVGTLYHKHGRDVAVKRGCKIVDESWRRLLSGLPPDVRDGQEVLVYCARGGMRSGGVAWLLSQAPLQVRVLEGGYKAFRNWAINGWERELPLVVLAGRTGSGKTDVLLELRDRYFAQVIDLEGDAQHRGSSFGALGRPPQPTSEHYENLLAVQWAAFVETQPVFIEDESPHVGRCGVPQRLYKQYKSEEATVLRLEVPKETRISRLVADYGRYSTEQLASCVQQLSKRLGGAKTAEAIAFLQEDPPKLAQVAELLLDHYYDGMYNHQASKRPGRFQHVLECDTADATTAAFQVLGEVATLQFEKAHVAKSTQPVDSLEDTP</sequence>
<dbReference type="GO" id="GO:0002098">
    <property type="term" value="P:tRNA wobble uridine modification"/>
    <property type="evidence" value="ECO:0007669"/>
    <property type="project" value="InterPro"/>
</dbReference>
<dbReference type="InterPro" id="IPR017582">
    <property type="entry name" value="SelU"/>
</dbReference>
<dbReference type="InterPro" id="IPR058840">
    <property type="entry name" value="AAA_SelU"/>
</dbReference>
<dbReference type="SUPFAM" id="SSF52821">
    <property type="entry name" value="Rhodanese/Cell cycle control phosphatase"/>
    <property type="match status" value="1"/>
</dbReference>
<dbReference type="InterPro" id="IPR001307">
    <property type="entry name" value="Thiosulphate_STrfase_CS"/>
</dbReference>
<reference evidence="3" key="1">
    <citation type="submission" date="2021-01" db="EMBL/GenBank/DDBJ databases">
        <authorList>
            <person name="Corre E."/>
            <person name="Pelletier E."/>
            <person name="Niang G."/>
            <person name="Scheremetjew M."/>
            <person name="Finn R."/>
            <person name="Kale V."/>
            <person name="Holt S."/>
            <person name="Cochrane G."/>
            <person name="Meng A."/>
            <person name="Brown T."/>
            <person name="Cohen L."/>
        </authorList>
    </citation>
    <scope>NUCLEOTIDE SEQUENCE</scope>
    <source>
        <strain evidence="3">CCMP645</strain>
    </source>
</reference>
<dbReference type="PANTHER" id="PTHR30401">
    <property type="entry name" value="TRNA 2-SELENOURIDINE SYNTHASE"/>
    <property type="match status" value="1"/>
</dbReference>
<dbReference type="NCBIfam" id="TIGR03167">
    <property type="entry name" value="tRNA_sel_U_synt"/>
    <property type="match status" value="1"/>
</dbReference>
<organism evidence="3">
    <name type="scientific">Chrysotila carterae</name>
    <name type="common">Marine alga</name>
    <name type="synonym">Syracosphaera carterae</name>
    <dbReference type="NCBI Taxonomy" id="13221"/>
    <lineage>
        <taxon>Eukaryota</taxon>
        <taxon>Haptista</taxon>
        <taxon>Haptophyta</taxon>
        <taxon>Prymnesiophyceae</taxon>
        <taxon>Isochrysidales</taxon>
        <taxon>Isochrysidaceae</taxon>
        <taxon>Chrysotila</taxon>
    </lineage>
</organism>
<dbReference type="Pfam" id="PF26341">
    <property type="entry name" value="AAA_SelU"/>
    <property type="match status" value="1"/>
</dbReference>
<dbReference type="PANTHER" id="PTHR30401:SF0">
    <property type="entry name" value="TRNA 2-SELENOURIDINE SYNTHASE"/>
    <property type="match status" value="1"/>
</dbReference>
<dbReference type="InterPro" id="IPR001763">
    <property type="entry name" value="Rhodanese-like_dom"/>
</dbReference>
<dbReference type="SUPFAM" id="SSF52540">
    <property type="entry name" value="P-loop containing nucleoside triphosphate hydrolases"/>
    <property type="match status" value="1"/>
</dbReference>
<protein>
    <recommendedName>
        <fullName evidence="2">Rhodanese domain-containing protein</fullName>
    </recommendedName>
</protein>
<accession>A0A7S4FBN7</accession>
<dbReference type="PROSITE" id="PS50206">
    <property type="entry name" value="RHODANESE_3"/>
    <property type="match status" value="1"/>
</dbReference>
<dbReference type="GO" id="GO:0043828">
    <property type="term" value="F:tRNA 2-selenouridine synthase activity"/>
    <property type="evidence" value="ECO:0007669"/>
    <property type="project" value="InterPro"/>
</dbReference>